<accession>A0A1I7ASD6</accession>
<dbReference type="AlphaFoldDB" id="A0A1I7ASD6"/>
<evidence type="ECO:0000313" key="2">
    <source>
        <dbReference type="Proteomes" id="UP000199187"/>
    </source>
</evidence>
<protein>
    <submittedName>
        <fullName evidence="1">Uncharacterized protein</fullName>
    </submittedName>
</protein>
<dbReference type="OrthoDB" id="6540427at2"/>
<dbReference type="Proteomes" id="UP000199187">
    <property type="component" value="Unassembled WGS sequence"/>
</dbReference>
<sequence length="72" mass="8100">MKQPTISIDDLNYLAHLRNMGHLFSELAAENTTTMHCGPVQYSQLISLLSVITDQLDAIIERCHQRGQCGEE</sequence>
<organism evidence="1 2">
    <name type="scientific">Kosakonia arachidis</name>
    <dbReference type="NCBI Taxonomy" id="551989"/>
    <lineage>
        <taxon>Bacteria</taxon>
        <taxon>Pseudomonadati</taxon>
        <taxon>Pseudomonadota</taxon>
        <taxon>Gammaproteobacteria</taxon>
        <taxon>Enterobacterales</taxon>
        <taxon>Enterobacteriaceae</taxon>
        <taxon>Kosakonia</taxon>
    </lineage>
</organism>
<reference evidence="2" key="1">
    <citation type="submission" date="2016-10" db="EMBL/GenBank/DDBJ databases">
        <authorList>
            <person name="Varghese N."/>
            <person name="Submissions S."/>
        </authorList>
    </citation>
    <scope>NUCLEOTIDE SEQUENCE [LARGE SCALE GENOMIC DNA]</scope>
    <source>
        <strain evidence="2">Ah-143</strain>
    </source>
</reference>
<proteinExistence type="predicted"/>
<gene>
    <name evidence="1" type="ORF">SAMN05192562_10242</name>
</gene>
<name>A0A1I7ASD6_9ENTR</name>
<keyword evidence="2" id="KW-1185">Reference proteome</keyword>
<evidence type="ECO:0000313" key="1">
    <source>
        <dbReference type="EMBL" id="SFT77796.1"/>
    </source>
</evidence>
<dbReference type="EMBL" id="FPAU01000002">
    <property type="protein sequence ID" value="SFT77796.1"/>
    <property type="molecule type" value="Genomic_DNA"/>
</dbReference>
<dbReference type="RefSeq" id="WP_090120790.1">
    <property type="nucleotide sequence ID" value="NZ_CP045300.1"/>
</dbReference>